<feature type="chain" id="PRO_5019837475" description="Blue (type 1) copper domain-containing protein" evidence="3">
    <location>
        <begin position="26"/>
        <end position="435"/>
    </location>
</feature>
<evidence type="ECO:0000313" key="5">
    <source>
        <dbReference type="EMBL" id="RKP44498.1"/>
    </source>
</evidence>
<dbReference type="InterPro" id="IPR052721">
    <property type="entry name" value="ET_Amicyanin"/>
</dbReference>
<dbReference type="GO" id="GO:0005507">
    <property type="term" value="F:copper ion binding"/>
    <property type="evidence" value="ECO:0007669"/>
    <property type="project" value="InterPro"/>
</dbReference>
<keyword evidence="3" id="KW-0732">Signal</keyword>
<name>A0A494X1A2_9BACL</name>
<dbReference type="GO" id="GO:0009055">
    <property type="term" value="F:electron transfer activity"/>
    <property type="evidence" value="ECO:0007669"/>
    <property type="project" value="InterPro"/>
</dbReference>
<dbReference type="RefSeq" id="WP_120980077.1">
    <property type="nucleotide sequence ID" value="NZ_RBZM01000018.1"/>
</dbReference>
<keyword evidence="1" id="KW-0479">Metal-binding</keyword>
<sequence>MFKKSLAFLLMVTAAFMLISSVVMAESSSDGPQTWKISVGKGNDAAGTSIDAFFPGTTYIHEGDTVSFANGGNYPHTVTFLGDKAIGDLFSDPSFNVAEPSAPSGGKYDGKYLSSGFLFPGAPMTYEITFPTAGAYPYQCLIHSFMKGTIVVLPKGAKIPTQAEQAAAAKLEESDLQSVSAIVPHDARYTSNKDGSLTYNVDLSTAQSSMNVMRMNPEVVVVSEGDSVTWTNLNPYEPHMVTFNAPKGVQVVGDEGVNPDYMGPVGSPVFDGNGVRHSGIMMQNQTFTLKFTKKGTYGYDCFMHSFMMMKGTVIVVPKSAVKLTANGKAVADAAKAQWSNGTLIVAADSFAKALDGKAVWDKKANAWTVTSNGKTVKIAGITVKGAVYASAEAIVRGIGGTYSWNEVTKTFSASVGKVAATPASAPASAMDGMHH</sequence>
<comment type="caution">
    <text evidence="5">The sequence shown here is derived from an EMBL/GenBank/DDBJ whole genome shotgun (WGS) entry which is preliminary data.</text>
</comment>
<dbReference type="Pfam" id="PF00127">
    <property type="entry name" value="Copper-bind"/>
    <property type="match status" value="1"/>
</dbReference>
<accession>A0A494X1A2</accession>
<dbReference type="SUPFAM" id="SSF49503">
    <property type="entry name" value="Cupredoxins"/>
    <property type="match status" value="2"/>
</dbReference>
<evidence type="ECO:0000256" key="3">
    <source>
        <dbReference type="SAM" id="SignalP"/>
    </source>
</evidence>
<evidence type="ECO:0000259" key="4">
    <source>
        <dbReference type="Pfam" id="PF00127"/>
    </source>
</evidence>
<dbReference type="Proteomes" id="UP000282076">
    <property type="component" value="Unassembled WGS sequence"/>
</dbReference>
<reference evidence="5 6" key="1">
    <citation type="submission" date="2018-10" db="EMBL/GenBank/DDBJ databases">
        <title>Cohnella sp. M2MS4P-1, whole genome shotgun sequence.</title>
        <authorList>
            <person name="Tuo L."/>
        </authorList>
    </citation>
    <scope>NUCLEOTIDE SEQUENCE [LARGE SCALE GENOMIC DNA]</scope>
    <source>
        <strain evidence="5 6">M2MS4P-1</strain>
    </source>
</reference>
<proteinExistence type="predicted"/>
<dbReference type="AlphaFoldDB" id="A0A494X1A2"/>
<dbReference type="InterPro" id="IPR008972">
    <property type="entry name" value="Cupredoxin"/>
</dbReference>
<dbReference type="PANTHER" id="PTHR36507">
    <property type="entry name" value="BLL1555 PROTEIN"/>
    <property type="match status" value="1"/>
</dbReference>
<evidence type="ECO:0000256" key="2">
    <source>
        <dbReference type="ARBA" id="ARBA00023008"/>
    </source>
</evidence>
<evidence type="ECO:0000256" key="1">
    <source>
        <dbReference type="ARBA" id="ARBA00022723"/>
    </source>
</evidence>
<dbReference type="Gene3D" id="2.60.40.420">
    <property type="entry name" value="Cupredoxins - blue copper proteins"/>
    <property type="match status" value="2"/>
</dbReference>
<dbReference type="PANTHER" id="PTHR36507:SF1">
    <property type="entry name" value="BLL1555 PROTEIN"/>
    <property type="match status" value="1"/>
</dbReference>
<keyword evidence="6" id="KW-1185">Reference proteome</keyword>
<protein>
    <recommendedName>
        <fullName evidence="4">Blue (type 1) copper domain-containing protein</fullName>
    </recommendedName>
</protein>
<dbReference type="OrthoDB" id="574459at2"/>
<feature type="signal peptide" evidence="3">
    <location>
        <begin position="1"/>
        <end position="25"/>
    </location>
</feature>
<gene>
    <name evidence="5" type="ORF">D7Z26_26680</name>
</gene>
<feature type="domain" description="Blue (type 1) copper" evidence="4">
    <location>
        <begin position="208"/>
        <end position="315"/>
    </location>
</feature>
<dbReference type="InterPro" id="IPR000923">
    <property type="entry name" value="BlueCu_1"/>
</dbReference>
<keyword evidence="2" id="KW-0186">Copper</keyword>
<evidence type="ECO:0000313" key="6">
    <source>
        <dbReference type="Proteomes" id="UP000282076"/>
    </source>
</evidence>
<dbReference type="EMBL" id="RBZM01000018">
    <property type="protein sequence ID" value="RKP44498.1"/>
    <property type="molecule type" value="Genomic_DNA"/>
</dbReference>
<organism evidence="5 6">
    <name type="scientific">Cohnella endophytica</name>
    <dbReference type="NCBI Taxonomy" id="2419778"/>
    <lineage>
        <taxon>Bacteria</taxon>
        <taxon>Bacillati</taxon>
        <taxon>Bacillota</taxon>
        <taxon>Bacilli</taxon>
        <taxon>Bacillales</taxon>
        <taxon>Paenibacillaceae</taxon>
        <taxon>Cohnella</taxon>
    </lineage>
</organism>